<dbReference type="EMBL" id="KL363191">
    <property type="protein sequence ID" value="KFD56892.1"/>
    <property type="molecule type" value="Genomic_DNA"/>
</dbReference>
<organism evidence="1 3">
    <name type="scientific">Trichuris suis</name>
    <name type="common">pig whipworm</name>
    <dbReference type="NCBI Taxonomy" id="68888"/>
    <lineage>
        <taxon>Eukaryota</taxon>
        <taxon>Metazoa</taxon>
        <taxon>Ecdysozoa</taxon>
        <taxon>Nematoda</taxon>
        <taxon>Enoplea</taxon>
        <taxon>Dorylaimia</taxon>
        <taxon>Trichinellida</taxon>
        <taxon>Trichuridae</taxon>
        <taxon>Trichuris</taxon>
    </lineage>
</organism>
<dbReference type="Proteomes" id="UP000030758">
    <property type="component" value="Unassembled WGS sequence"/>
</dbReference>
<dbReference type="EMBL" id="KL367527">
    <property type="protein sequence ID" value="KFD66129.1"/>
    <property type="molecule type" value="Genomic_DNA"/>
</dbReference>
<evidence type="ECO:0000313" key="2">
    <source>
        <dbReference type="EMBL" id="KFD66129.1"/>
    </source>
</evidence>
<evidence type="ECO:0000313" key="1">
    <source>
        <dbReference type="EMBL" id="KFD56892.1"/>
    </source>
</evidence>
<reference evidence="1 3" key="1">
    <citation type="journal article" date="2014" name="Nat. Genet.">
        <title>Genome and transcriptome of the porcine whipworm Trichuris suis.</title>
        <authorList>
            <person name="Jex A.R."/>
            <person name="Nejsum P."/>
            <person name="Schwarz E.M."/>
            <person name="Hu L."/>
            <person name="Young N.D."/>
            <person name="Hall R.S."/>
            <person name="Korhonen P.K."/>
            <person name="Liao S."/>
            <person name="Thamsborg S."/>
            <person name="Xia J."/>
            <person name="Xu P."/>
            <person name="Wang S."/>
            <person name="Scheerlinck J.P."/>
            <person name="Hofmann A."/>
            <person name="Sternberg P.W."/>
            <person name="Wang J."/>
            <person name="Gasser R.B."/>
        </authorList>
    </citation>
    <scope>NUCLEOTIDE SEQUENCE [LARGE SCALE GENOMIC DNA]</scope>
    <source>
        <strain evidence="2">DCEP-RM93F</strain>
        <strain evidence="1">DCEP-RM93M</strain>
    </source>
</reference>
<proteinExistence type="predicted"/>
<name>A0A085MI46_9BILA</name>
<protein>
    <submittedName>
        <fullName evidence="1">Uncharacterized protein</fullName>
    </submittedName>
</protein>
<evidence type="ECO:0000313" key="3">
    <source>
        <dbReference type="Proteomes" id="UP000030764"/>
    </source>
</evidence>
<keyword evidence="3" id="KW-1185">Reference proteome</keyword>
<sequence length="94" mass="10938">MCFRESSGNSKPFYNVRRFDPRLGRTDKRIALSGQSERYAHNQQRPCCRAPFLPPFSTQRLMQPRVVNQLRIVLALVGGGELQTRRRVVGRFFL</sequence>
<dbReference type="AlphaFoldDB" id="A0A085MI46"/>
<accession>A0A085MI46</accession>
<dbReference type="Proteomes" id="UP000030764">
    <property type="component" value="Unassembled WGS sequence"/>
</dbReference>
<gene>
    <name evidence="1" type="ORF">M513_02149</name>
    <name evidence="2" type="ORF">M514_02149</name>
</gene>